<dbReference type="KEGG" id="aswu:HUW51_20405"/>
<dbReference type="GO" id="GO:0004553">
    <property type="term" value="F:hydrolase activity, hydrolyzing O-glycosyl compounds"/>
    <property type="evidence" value="ECO:0007669"/>
    <property type="project" value="UniProtKB-ARBA"/>
</dbReference>
<gene>
    <name evidence="5" type="ORF">HUW51_20405</name>
</gene>
<evidence type="ECO:0000259" key="2">
    <source>
        <dbReference type="Pfam" id="PF07583"/>
    </source>
</evidence>
<evidence type="ECO:0000259" key="4">
    <source>
        <dbReference type="Pfam" id="PF07635"/>
    </source>
</evidence>
<dbReference type="InterPro" id="IPR036909">
    <property type="entry name" value="Cyt_c-like_dom_sf"/>
</dbReference>
<name>A0A7G7GCT2_9BACT</name>
<dbReference type="AlphaFoldDB" id="A0A7G7GCT2"/>
<dbReference type="EMBL" id="CP055156">
    <property type="protein sequence ID" value="QNF34966.1"/>
    <property type="molecule type" value="Genomic_DNA"/>
</dbReference>
<proteinExistence type="predicted"/>
<keyword evidence="1" id="KW-0732">Signal</keyword>
<feature type="chain" id="PRO_5028849019" evidence="1">
    <location>
        <begin position="24"/>
        <end position="1081"/>
    </location>
</feature>
<feature type="domain" description="DUF1553" evidence="3">
    <location>
        <begin position="768"/>
        <end position="1026"/>
    </location>
</feature>
<reference evidence="5 6" key="1">
    <citation type="journal article" date="2018" name="Int. J. Syst. Evol. Microbiol.">
        <title>Adhaeribacter swui sp. nov., isolated from wet mud.</title>
        <authorList>
            <person name="Kim D.U."/>
            <person name="Kim K.W."/>
            <person name="Kang M.S."/>
            <person name="Kim J.Y."/>
            <person name="Jang J.H."/>
            <person name="Kim M.K."/>
        </authorList>
    </citation>
    <scope>NUCLEOTIDE SEQUENCE [LARGE SCALE GENOMIC DNA]</scope>
    <source>
        <strain evidence="5 6">KCTC 52873</strain>
    </source>
</reference>
<evidence type="ECO:0000313" key="6">
    <source>
        <dbReference type="Proteomes" id="UP000515237"/>
    </source>
</evidence>
<dbReference type="GO" id="GO:0005975">
    <property type="term" value="P:carbohydrate metabolic process"/>
    <property type="evidence" value="ECO:0007669"/>
    <property type="project" value="UniProtKB-ARBA"/>
</dbReference>
<keyword evidence="6" id="KW-1185">Reference proteome</keyword>
<dbReference type="Pfam" id="PF07587">
    <property type="entry name" value="PSD1"/>
    <property type="match status" value="1"/>
</dbReference>
<organism evidence="5 6">
    <name type="scientific">Adhaeribacter swui</name>
    <dbReference type="NCBI Taxonomy" id="2086471"/>
    <lineage>
        <taxon>Bacteria</taxon>
        <taxon>Pseudomonadati</taxon>
        <taxon>Bacteroidota</taxon>
        <taxon>Cytophagia</taxon>
        <taxon>Cytophagales</taxon>
        <taxon>Hymenobacteraceae</taxon>
        <taxon>Adhaeribacter</taxon>
    </lineage>
</organism>
<dbReference type="GO" id="GO:0009055">
    <property type="term" value="F:electron transfer activity"/>
    <property type="evidence" value="ECO:0007669"/>
    <property type="project" value="InterPro"/>
</dbReference>
<dbReference type="InterPro" id="IPR013320">
    <property type="entry name" value="ConA-like_dom_sf"/>
</dbReference>
<dbReference type="PANTHER" id="PTHR35889">
    <property type="entry name" value="CYCLOINULO-OLIGOSACCHARIDE FRUCTANOTRANSFERASE-RELATED"/>
    <property type="match status" value="1"/>
</dbReference>
<feature type="domain" description="Cytochrome C Planctomycete-type" evidence="4">
    <location>
        <begin position="56"/>
        <end position="117"/>
    </location>
</feature>
<dbReference type="Pfam" id="PF07635">
    <property type="entry name" value="PSCyt1"/>
    <property type="match status" value="1"/>
</dbReference>
<accession>A0A7G7GCT2</accession>
<dbReference type="Pfam" id="PF07583">
    <property type="entry name" value="PSCyt2"/>
    <property type="match status" value="1"/>
</dbReference>
<dbReference type="SUPFAM" id="SSF49899">
    <property type="entry name" value="Concanavalin A-like lectins/glucanases"/>
    <property type="match status" value="1"/>
</dbReference>
<protein>
    <submittedName>
        <fullName evidence="5">DUF1553 domain-containing protein</fullName>
    </submittedName>
</protein>
<dbReference type="PANTHER" id="PTHR35889:SF3">
    <property type="entry name" value="F-BOX DOMAIN-CONTAINING PROTEIN"/>
    <property type="match status" value="1"/>
</dbReference>
<dbReference type="SUPFAM" id="SSF46626">
    <property type="entry name" value="Cytochrome c"/>
    <property type="match status" value="1"/>
</dbReference>
<dbReference type="Pfam" id="PF13385">
    <property type="entry name" value="Laminin_G_3"/>
    <property type="match status" value="1"/>
</dbReference>
<dbReference type="GO" id="GO:0020037">
    <property type="term" value="F:heme binding"/>
    <property type="evidence" value="ECO:0007669"/>
    <property type="project" value="InterPro"/>
</dbReference>
<dbReference type="InterPro" id="IPR011444">
    <property type="entry name" value="DUF1549"/>
</dbReference>
<evidence type="ECO:0000256" key="1">
    <source>
        <dbReference type="SAM" id="SignalP"/>
    </source>
</evidence>
<dbReference type="InterPro" id="IPR011429">
    <property type="entry name" value="Cyt_c_Planctomycete-type"/>
</dbReference>
<dbReference type="RefSeq" id="WP_185271459.1">
    <property type="nucleotide sequence ID" value="NZ_CP055156.1"/>
</dbReference>
<dbReference type="Proteomes" id="UP000515237">
    <property type="component" value="Chromosome"/>
</dbReference>
<sequence>MKNFLKIYGLISSFLLLALLACHEPDLPPEVEQALTQVPDKIDYNLHVKPILSDRCFACHGPDKNKQKGGLRLDGALAYDKQSEDTGRKALVPGNLAKSEVFHRIVSTDPEYLMPTPESHLQLSASEKAILIKWIKDGAVYKPHWSLVAPQKPSLPEIKNKSWAKNSIDYFVLQKLEENGLKPNPEASKETLIRRLSFDLTGLPPTIAEIDAFLADKSPQAYERVVNRLLQSPHFGERLAVDWLDVARYADTHGYQDDGLRNAYPWRDWVISAFNRNIPYNKFITYQLAGDLLPQPTREQLIATCFLRNHPQSQEGGIVDEEYRVEYVADRVNTFGKAFLAQSTECARCHDHKYDPISQKNYYELSAFFNNNNETGEIPYTGEASPTLILTKPEVEEKLHFIRTQLKPLEQNHSTKTNYEENFKKWLIQAQNNPAAAFPKQDGLLGHFTFDEKEPQNKVKNTLTAHYTSGDKDRNPNAIAGKFGKAVQVSGDMGVEFSKELTFDRYEPFSISLWVNVLKPGEQGPLFNRTNGELDNWRGYLCGLNKDGTMSLKFVHVYPANAIEVQTTQNLTPKTWHHLALVYDGSSRAQGIQFYLDGKLVPVKTINDNLQQSMLYAKDKANWGIQNFKLGQASIKSISNVAFDEFRAYNRQLAPIEVLELAGQKDAIKNLLKTPVANLSADQKNYLREYYLLAFDTQYAAKLKELKQLRSQENELLTNQEEVMVYQELPQPRAAFILDRGAYDAPKERVNPNTPENILAFNQKMPRNRLGLAQWLLSKEQPLFPRVAVNRFWQQCFGQGIVKTAEDFGNQGDLPSHPELLDYLAVTFRESNWNVKALLKTMVMSATYRQASIPTAANKAKDPDNRLFTRAPSYRLSAEMIRDNALTASGLLTRKVGGKSVYPYQPDGLWEALATRNATHYETSKGPDLYRRSLYTVWKRSSPPPAMINFDVPDRYMCSVRRQKTSTPLQALVLMNDVQYVEAARILAERMIQEGGASPEQQITYAFRALTSRFPRPDELKILKNLYEQEYQDFKKSPNRATQLLQEGAYPVNKKLPQEEVATCAVVANTLMNFDEFVIKR</sequence>
<dbReference type="PROSITE" id="PS51257">
    <property type="entry name" value="PROKAR_LIPOPROTEIN"/>
    <property type="match status" value="1"/>
</dbReference>
<feature type="domain" description="DUF1549" evidence="2">
    <location>
        <begin position="168"/>
        <end position="372"/>
    </location>
</feature>
<feature type="signal peptide" evidence="1">
    <location>
        <begin position="1"/>
        <end position="23"/>
    </location>
</feature>
<evidence type="ECO:0000313" key="5">
    <source>
        <dbReference type="EMBL" id="QNF34966.1"/>
    </source>
</evidence>
<dbReference type="InterPro" id="IPR022655">
    <property type="entry name" value="DUF1553"/>
</dbReference>
<dbReference type="Gene3D" id="2.60.120.200">
    <property type="match status" value="1"/>
</dbReference>
<evidence type="ECO:0000259" key="3">
    <source>
        <dbReference type="Pfam" id="PF07587"/>
    </source>
</evidence>